<accession>A0A4R6RA51</accession>
<evidence type="ECO:0000313" key="4">
    <source>
        <dbReference type="Proteomes" id="UP000294593"/>
    </source>
</evidence>
<dbReference type="OrthoDB" id="9811006at2"/>
<organism evidence="3 4">
    <name type="scientific">Aquabacterium commune</name>
    <dbReference type="NCBI Taxonomy" id="70586"/>
    <lineage>
        <taxon>Bacteria</taxon>
        <taxon>Pseudomonadati</taxon>
        <taxon>Pseudomonadota</taxon>
        <taxon>Betaproteobacteria</taxon>
        <taxon>Burkholderiales</taxon>
        <taxon>Aquabacterium</taxon>
    </lineage>
</organism>
<feature type="chain" id="PRO_5020732297" evidence="1">
    <location>
        <begin position="22"/>
        <end position="190"/>
    </location>
</feature>
<dbReference type="InterPro" id="IPR007372">
    <property type="entry name" value="Lipid/polyisoprenoid-bd_YceI"/>
</dbReference>
<keyword evidence="4" id="KW-1185">Reference proteome</keyword>
<dbReference type="AlphaFoldDB" id="A0A4R6RA51"/>
<dbReference type="SMART" id="SM00867">
    <property type="entry name" value="YceI"/>
    <property type="match status" value="1"/>
</dbReference>
<dbReference type="Proteomes" id="UP000294593">
    <property type="component" value="Unassembled WGS sequence"/>
</dbReference>
<gene>
    <name evidence="3" type="ORF">EV672_10576</name>
</gene>
<feature type="domain" description="Lipid/polyisoprenoid-binding YceI-like" evidence="2">
    <location>
        <begin position="25"/>
        <end position="188"/>
    </location>
</feature>
<evidence type="ECO:0000256" key="1">
    <source>
        <dbReference type="SAM" id="SignalP"/>
    </source>
</evidence>
<evidence type="ECO:0000259" key="2">
    <source>
        <dbReference type="SMART" id="SM00867"/>
    </source>
</evidence>
<name>A0A4R6RA51_9BURK</name>
<keyword evidence="1" id="KW-0732">Signal</keyword>
<dbReference type="InterPro" id="IPR036761">
    <property type="entry name" value="TTHA0802/YceI-like_sf"/>
</dbReference>
<comment type="caution">
    <text evidence="3">The sequence shown here is derived from an EMBL/GenBank/DDBJ whole genome shotgun (WGS) entry which is preliminary data.</text>
</comment>
<evidence type="ECO:0000313" key="3">
    <source>
        <dbReference type="EMBL" id="TDP82889.1"/>
    </source>
</evidence>
<dbReference type="SUPFAM" id="SSF101874">
    <property type="entry name" value="YceI-like"/>
    <property type="match status" value="1"/>
</dbReference>
<dbReference type="EMBL" id="SNXW01000005">
    <property type="protein sequence ID" value="TDP82889.1"/>
    <property type="molecule type" value="Genomic_DNA"/>
</dbReference>
<dbReference type="RefSeq" id="WP_133608841.1">
    <property type="nucleotide sequence ID" value="NZ_SNXW01000005.1"/>
</dbReference>
<dbReference type="PANTHER" id="PTHR34406:SF2">
    <property type="entry name" value="PERIPLASMIC PROTEIN"/>
    <property type="match status" value="1"/>
</dbReference>
<dbReference type="Pfam" id="PF04264">
    <property type="entry name" value="YceI"/>
    <property type="match status" value="1"/>
</dbReference>
<reference evidence="3 4" key="1">
    <citation type="submission" date="2019-03" db="EMBL/GenBank/DDBJ databases">
        <title>Genomic Encyclopedia of Type Strains, Phase IV (KMG-IV): sequencing the most valuable type-strain genomes for metagenomic binning, comparative biology and taxonomic classification.</title>
        <authorList>
            <person name="Goeker M."/>
        </authorList>
    </citation>
    <scope>NUCLEOTIDE SEQUENCE [LARGE SCALE GENOMIC DNA]</scope>
    <source>
        <strain evidence="3 4">DSM 11901</strain>
    </source>
</reference>
<feature type="signal peptide" evidence="1">
    <location>
        <begin position="1"/>
        <end position="21"/>
    </location>
</feature>
<dbReference type="Gene3D" id="2.40.128.110">
    <property type="entry name" value="Lipid/polyisoprenoid-binding, YceI-like"/>
    <property type="match status" value="1"/>
</dbReference>
<protein>
    <submittedName>
        <fullName evidence="3">Polyisoprenoid-binding protein YceI</fullName>
    </submittedName>
</protein>
<dbReference type="PANTHER" id="PTHR34406">
    <property type="entry name" value="PROTEIN YCEI"/>
    <property type="match status" value="1"/>
</dbReference>
<sequence length="190" mass="20377">MTRTLIASALLASLAATAAHAAPATYAIDPTHTFVTFEAKHFGTSTNRGRFDKKSGSVTIDAAAKTGQVDITIDMGSINTGTEAFNNHLKGKDFFNAEAFPQTTFKSSKVVFEGEKVVAVVGDLTLLGKTQTVTLKANSYGCYDNPMLKRQVCGGDFETTIQRAEFGMGYGLPFIPNDIKLVIQVEAVKQ</sequence>
<proteinExistence type="predicted"/>